<evidence type="ECO:0000256" key="3">
    <source>
        <dbReference type="ARBA" id="ARBA00006256"/>
    </source>
</evidence>
<name>A0A9P4S9P1_9PEZI</name>
<evidence type="ECO:0000313" key="11">
    <source>
        <dbReference type="Proteomes" id="UP000799429"/>
    </source>
</evidence>
<dbReference type="OrthoDB" id="69550at2759"/>
<proteinExistence type="inferred from homology"/>
<comment type="function">
    <text evidence="1">Required for efficient biogenesis of the 60S ribosomal subunit.</text>
</comment>
<dbReference type="Proteomes" id="UP000799429">
    <property type="component" value="Unassembled WGS sequence"/>
</dbReference>
<evidence type="ECO:0000256" key="6">
    <source>
        <dbReference type="ARBA" id="ARBA00023242"/>
    </source>
</evidence>
<evidence type="ECO:0000256" key="2">
    <source>
        <dbReference type="ARBA" id="ARBA00004604"/>
    </source>
</evidence>
<accession>A0A9P4S9P1</accession>
<feature type="domain" description="Ribosome-assembly protein 3 C-terminal" evidence="9">
    <location>
        <begin position="113"/>
        <end position="158"/>
    </location>
</feature>
<dbReference type="GO" id="GO:0005730">
    <property type="term" value="C:nucleolus"/>
    <property type="evidence" value="ECO:0007669"/>
    <property type="project" value="UniProtKB-SubCell"/>
</dbReference>
<keyword evidence="11" id="KW-1185">Reference proteome</keyword>
<comment type="subcellular location">
    <subcellularLocation>
        <location evidence="2">Nucleus</location>
        <location evidence="2">Nucleolus</location>
    </subcellularLocation>
</comment>
<evidence type="ECO:0000259" key="9">
    <source>
        <dbReference type="Pfam" id="PF14615"/>
    </source>
</evidence>
<keyword evidence="7" id="KW-0687">Ribonucleoprotein</keyword>
<feature type="compositionally biased region" description="Polar residues" evidence="8">
    <location>
        <begin position="30"/>
        <end position="44"/>
    </location>
</feature>
<feature type="compositionally biased region" description="Basic and acidic residues" evidence="8">
    <location>
        <begin position="1"/>
        <end position="10"/>
    </location>
</feature>
<evidence type="ECO:0000256" key="4">
    <source>
        <dbReference type="ARBA" id="ARBA00015339"/>
    </source>
</evidence>
<evidence type="ECO:0000256" key="1">
    <source>
        <dbReference type="ARBA" id="ARBA00003035"/>
    </source>
</evidence>
<feature type="compositionally biased region" description="Basic residues" evidence="8">
    <location>
        <begin position="74"/>
        <end position="83"/>
    </location>
</feature>
<evidence type="ECO:0000256" key="5">
    <source>
        <dbReference type="ARBA" id="ARBA00022517"/>
    </source>
</evidence>
<dbReference type="InterPro" id="IPR051898">
    <property type="entry name" value="Ribosome_Assembly_3"/>
</dbReference>
<dbReference type="GO" id="GO:0000027">
    <property type="term" value="P:ribosomal large subunit assembly"/>
    <property type="evidence" value="ECO:0007669"/>
    <property type="project" value="TreeGrafter"/>
</dbReference>
<dbReference type="PANTHER" id="PTHR28127:SF1">
    <property type="entry name" value="RIBOSOME ASSEMBLY PROTEIN 3"/>
    <property type="match status" value="1"/>
</dbReference>
<feature type="compositionally biased region" description="Basic residues" evidence="8">
    <location>
        <begin position="11"/>
        <end position="21"/>
    </location>
</feature>
<organism evidence="10 11">
    <name type="scientific">Patellaria atrata CBS 101060</name>
    <dbReference type="NCBI Taxonomy" id="1346257"/>
    <lineage>
        <taxon>Eukaryota</taxon>
        <taxon>Fungi</taxon>
        <taxon>Dikarya</taxon>
        <taxon>Ascomycota</taxon>
        <taxon>Pezizomycotina</taxon>
        <taxon>Dothideomycetes</taxon>
        <taxon>Dothideomycetes incertae sedis</taxon>
        <taxon>Patellariales</taxon>
        <taxon>Patellariaceae</taxon>
        <taxon>Patellaria</taxon>
    </lineage>
</organism>
<dbReference type="InterPro" id="IPR028217">
    <property type="entry name" value="Rsa3_C"/>
</dbReference>
<feature type="region of interest" description="Disordered" evidence="8">
    <location>
        <begin position="1"/>
        <end position="108"/>
    </location>
</feature>
<dbReference type="EMBL" id="MU006096">
    <property type="protein sequence ID" value="KAF2838566.1"/>
    <property type="molecule type" value="Genomic_DNA"/>
</dbReference>
<dbReference type="GO" id="GO:0030687">
    <property type="term" value="C:preribosome, large subunit precursor"/>
    <property type="evidence" value="ECO:0007669"/>
    <property type="project" value="TreeGrafter"/>
</dbReference>
<evidence type="ECO:0000256" key="8">
    <source>
        <dbReference type="SAM" id="MobiDB-lite"/>
    </source>
</evidence>
<comment type="similarity">
    <text evidence="3">Belongs to the RSA3 family.</text>
</comment>
<dbReference type="AlphaFoldDB" id="A0A9P4S9P1"/>
<comment type="caution">
    <text evidence="10">The sequence shown here is derived from an EMBL/GenBank/DDBJ whole genome shotgun (WGS) entry which is preliminary data.</text>
</comment>
<dbReference type="Pfam" id="PF14615">
    <property type="entry name" value="Rsa3"/>
    <property type="match status" value="1"/>
</dbReference>
<evidence type="ECO:0000256" key="7">
    <source>
        <dbReference type="ARBA" id="ARBA00023274"/>
    </source>
</evidence>
<sequence>MTATKDESDRRSRRKKNKKRTQVSSDEDPQSSAAENQVENQSKVIDSKQKRKLRSGEKYDEVHESEEVDIPKPKKEKRKKSKSKPADQTVNDDVEMSSAITQPSQPPTEKLDFSALYLRRITKELAEDLDKVRSAGDFKDTSLPILVHALKQGEACFSPEAKARIVGR</sequence>
<keyword evidence="6" id="KW-0539">Nucleus</keyword>
<dbReference type="PANTHER" id="PTHR28127">
    <property type="entry name" value="RIBOSOME ASSEMBLY PROTEIN 3"/>
    <property type="match status" value="1"/>
</dbReference>
<keyword evidence="5" id="KW-0690">Ribosome biogenesis</keyword>
<evidence type="ECO:0000313" key="10">
    <source>
        <dbReference type="EMBL" id="KAF2838566.1"/>
    </source>
</evidence>
<gene>
    <name evidence="10" type="ORF">M501DRAFT_1016660</name>
</gene>
<reference evidence="10" key="1">
    <citation type="journal article" date="2020" name="Stud. Mycol.">
        <title>101 Dothideomycetes genomes: a test case for predicting lifestyles and emergence of pathogens.</title>
        <authorList>
            <person name="Haridas S."/>
            <person name="Albert R."/>
            <person name="Binder M."/>
            <person name="Bloem J."/>
            <person name="Labutti K."/>
            <person name="Salamov A."/>
            <person name="Andreopoulos B."/>
            <person name="Baker S."/>
            <person name="Barry K."/>
            <person name="Bills G."/>
            <person name="Bluhm B."/>
            <person name="Cannon C."/>
            <person name="Castanera R."/>
            <person name="Culley D."/>
            <person name="Daum C."/>
            <person name="Ezra D."/>
            <person name="Gonzalez J."/>
            <person name="Henrissat B."/>
            <person name="Kuo A."/>
            <person name="Liang C."/>
            <person name="Lipzen A."/>
            <person name="Lutzoni F."/>
            <person name="Magnuson J."/>
            <person name="Mondo S."/>
            <person name="Nolan M."/>
            <person name="Ohm R."/>
            <person name="Pangilinan J."/>
            <person name="Park H.-J."/>
            <person name="Ramirez L."/>
            <person name="Alfaro M."/>
            <person name="Sun H."/>
            <person name="Tritt A."/>
            <person name="Yoshinaga Y."/>
            <person name="Zwiers L.-H."/>
            <person name="Turgeon B."/>
            <person name="Goodwin S."/>
            <person name="Spatafora J."/>
            <person name="Crous P."/>
            <person name="Grigoriev I."/>
        </authorList>
    </citation>
    <scope>NUCLEOTIDE SEQUENCE</scope>
    <source>
        <strain evidence="10">CBS 101060</strain>
    </source>
</reference>
<protein>
    <recommendedName>
        <fullName evidence="4">Ribosome assembly protein 3</fullName>
    </recommendedName>
</protein>